<dbReference type="Proteomes" id="UP000245073">
    <property type="component" value="Unassembled WGS sequence"/>
</dbReference>
<organism evidence="2 3">
    <name type="scientific">Caulobacter endophyticus</name>
    <dbReference type="NCBI Taxonomy" id="2172652"/>
    <lineage>
        <taxon>Bacteria</taxon>
        <taxon>Pseudomonadati</taxon>
        <taxon>Pseudomonadota</taxon>
        <taxon>Alphaproteobacteria</taxon>
        <taxon>Caulobacterales</taxon>
        <taxon>Caulobacteraceae</taxon>
        <taxon>Caulobacter</taxon>
    </lineage>
</organism>
<comment type="caution">
    <text evidence="2">The sequence shown here is derived from an EMBL/GenBank/DDBJ whole genome shotgun (WGS) entry which is preliminary data.</text>
</comment>
<evidence type="ECO:0000313" key="2">
    <source>
        <dbReference type="EMBL" id="PVM93283.1"/>
    </source>
</evidence>
<keyword evidence="3" id="KW-1185">Reference proteome</keyword>
<dbReference type="RefSeq" id="WP_109099635.1">
    <property type="nucleotide sequence ID" value="NZ_QDKQ01000020.1"/>
</dbReference>
<feature type="signal peptide" evidence="1">
    <location>
        <begin position="1"/>
        <end position="25"/>
    </location>
</feature>
<evidence type="ECO:0000313" key="3">
    <source>
        <dbReference type="Proteomes" id="UP000245073"/>
    </source>
</evidence>
<dbReference type="OrthoDB" id="7190047at2"/>
<name>A0A2T9KBP4_9CAUL</name>
<dbReference type="EMBL" id="QDKQ01000020">
    <property type="protein sequence ID" value="PVM93283.1"/>
    <property type="molecule type" value="Genomic_DNA"/>
</dbReference>
<accession>A0A2T9KBP4</accession>
<keyword evidence="1" id="KW-0732">Signal</keyword>
<proteinExistence type="predicted"/>
<gene>
    <name evidence="2" type="ORF">DDF67_03910</name>
</gene>
<sequence>MKRVLLVTLCTAAVLAVGGAALAVADQPVTAPDVSSEMAAFRDICITPASHGEIRRKARATGWTVLGRDALPAQLAEDGVLRLQEARQGTIAGRPVLLTVGNLSGTSECKLYIQPADTALTVARLKAEPVLGQPLGAPDFDAALTRPDGWKAIGWHRSTKAGWRAVHYSFDIDGQGPGSDWQSIEITRKI</sequence>
<evidence type="ECO:0000256" key="1">
    <source>
        <dbReference type="SAM" id="SignalP"/>
    </source>
</evidence>
<dbReference type="AlphaFoldDB" id="A0A2T9KBP4"/>
<feature type="chain" id="PRO_5015686345" evidence="1">
    <location>
        <begin position="26"/>
        <end position="190"/>
    </location>
</feature>
<protein>
    <submittedName>
        <fullName evidence="2">Uncharacterized protein</fullName>
    </submittedName>
</protein>
<reference evidence="2 3" key="1">
    <citation type="submission" date="2018-04" db="EMBL/GenBank/DDBJ databases">
        <title>The genome sequence of Caulobacter sp. 744.</title>
        <authorList>
            <person name="Gao J."/>
            <person name="Sun J."/>
        </authorList>
    </citation>
    <scope>NUCLEOTIDE SEQUENCE [LARGE SCALE GENOMIC DNA]</scope>
    <source>
        <strain evidence="2 3">774</strain>
    </source>
</reference>